<dbReference type="AlphaFoldDB" id="A0A0A9AQP0"/>
<organism evidence="1">
    <name type="scientific">Arundo donax</name>
    <name type="common">Giant reed</name>
    <name type="synonym">Donax arundinaceus</name>
    <dbReference type="NCBI Taxonomy" id="35708"/>
    <lineage>
        <taxon>Eukaryota</taxon>
        <taxon>Viridiplantae</taxon>
        <taxon>Streptophyta</taxon>
        <taxon>Embryophyta</taxon>
        <taxon>Tracheophyta</taxon>
        <taxon>Spermatophyta</taxon>
        <taxon>Magnoliopsida</taxon>
        <taxon>Liliopsida</taxon>
        <taxon>Poales</taxon>
        <taxon>Poaceae</taxon>
        <taxon>PACMAD clade</taxon>
        <taxon>Arundinoideae</taxon>
        <taxon>Arundineae</taxon>
        <taxon>Arundo</taxon>
    </lineage>
</organism>
<sequence>MLQCVIINGTAEINKTPVYKKLVA</sequence>
<name>A0A0A9AQP0_ARUDO</name>
<reference evidence="1" key="1">
    <citation type="submission" date="2014-09" db="EMBL/GenBank/DDBJ databases">
        <authorList>
            <person name="Magalhaes I.L.F."/>
            <person name="Oliveira U."/>
            <person name="Santos F.R."/>
            <person name="Vidigal T.H.D.A."/>
            <person name="Brescovit A.D."/>
            <person name="Santos A.J."/>
        </authorList>
    </citation>
    <scope>NUCLEOTIDE SEQUENCE</scope>
    <source>
        <tissue evidence="1">Shoot tissue taken approximately 20 cm above the soil surface</tissue>
    </source>
</reference>
<reference evidence="1" key="2">
    <citation type="journal article" date="2015" name="Data Brief">
        <title>Shoot transcriptome of the giant reed, Arundo donax.</title>
        <authorList>
            <person name="Barrero R.A."/>
            <person name="Guerrero F.D."/>
            <person name="Moolhuijzen P."/>
            <person name="Goolsby J.A."/>
            <person name="Tidwell J."/>
            <person name="Bellgard S.E."/>
            <person name="Bellgard M.I."/>
        </authorList>
    </citation>
    <scope>NUCLEOTIDE SEQUENCE</scope>
    <source>
        <tissue evidence="1">Shoot tissue taken approximately 20 cm above the soil surface</tissue>
    </source>
</reference>
<accession>A0A0A9AQP0</accession>
<protein>
    <submittedName>
        <fullName evidence="1">Uncharacterized protein</fullName>
    </submittedName>
</protein>
<evidence type="ECO:0000313" key="1">
    <source>
        <dbReference type="EMBL" id="JAD51225.1"/>
    </source>
</evidence>
<proteinExistence type="predicted"/>
<dbReference type="EMBL" id="GBRH01246670">
    <property type="protein sequence ID" value="JAD51225.1"/>
    <property type="molecule type" value="Transcribed_RNA"/>
</dbReference>